<accession>A0AA38MMD5</accession>
<reference evidence="1" key="1">
    <citation type="journal article" date="2023" name="G3 (Bethesda)">
        <title>Whole genome assemblies of Zophobas morio and Tenebrio molitor.</title>
        <authorList>
            <person name="Kaur S."/>
            <person name="Stinson S.A."/>
            <person name="diCenzo G.C."/>
        </authorList>
    </citation>
    <scope>NUCLEOTIDE SEQUENCE</scope>
    <source>
        <strain evidence="1">QUZm001</strain>
    </source>
</reference>
<comment type="caution">
    <text evidence="1">The sequence shown here is derived from an EMBL/GenBank/DDBJ whole genome shotgun (WGS) entry which is preliminary data.</text>
</comment>
<dbReference type="Proteomes" id="UP001168821">
    <property type="component" value="Unassembled WGS sequence"/>
</dbReference>
<dbReference type="AlphaFoldDB" id="A0AA38MMD5"/>
<protein>
    <recommendedName>
        <fullName evidence="3">DDE-1 domain-containing protein</fullName>
    </recommendedName>
</protein>
<evidence type="ECO:0000313" key="1">
    <source>
        <dbReference type="EMBL" id="KAJ3661524.1"/>
    </source>
</evidence>
<proteinExistence type="predicted"/>
<name>A0AA38MMD5_9CUCU</name>
<sequence length="111" mass="12595">MTDTLKQGVLSKYYSYVDTHTHNALILACQHGIIMLQQPGHTTHRLQPFDVSFFESMEIYFTQAVEKWLRVNPENTVSQYHMPPLLTEAYSRGASIATIVLFCCGGNADKQ</sequence>
<organism evidence="1 2">
    <name type="scientific">Zophobas morio</name>
    <dbReference type="NCBI Taxonomy" id="2755281"/>
    <lineage>
        <taxon>Eukaryota</taxon>
        <taxon>Metazoa</taxon>
        <taxon>Ecdysozoa</taxon>
        <taxon>Arthropoda</taxon>
        <taxon>Hexapoda</taxon>
        <taxon>Insecta</taxon>
        <taxon>Pterygota</taxon>
        <taxon>Neoptera</taxon>
        <taxon>Endopterygota</taxon>
        <taxon>Coleoptera</taxon>
        <taxon>Polyphaga</taxon>
        <taxon>Cucujiformia</taxon>
        <taxon>Tenebrionidae</taxon>
        <taxon>Zophobas</taxon>
    </lineage>
</organism>
<evidence type="ECO:0000313" key="2">
    <source>
        <dbReference type="Proteomes" id="UP001168821"/>
    </source>
</evidence>
<dbReference type="EMBL" id="JALNTZ010000002">
    <property type="protein sequence ID" value="KAJ3661524.1"/>
    <property type="molecule type" value="Genomic_DNA"/>
</dbReference>
<dbReference type="PROSITE" id="PS51257">
    <property type="entry name" value="PROKAR_LIPOPROTEIN"/>
    <property type="match status" value="1"/>
</dbReference>
<evidence type="ECO:0008006" key="3">
    <source>
        <dbReference type="Google" id="ProtNLM"/>
    </source>
</evidence>
<gene>
    <name evidence="1" type="ORF">Zmor_005918</name>
</gene>
<keyword evidence="2" id="KW-1185">Reference proteome</keyword>